<dbReference type="InterPro" id="IPR041413">
    <property type="entry name" value="MLTR_LBD"/>
</dbReference>
<accession>A0A849CER3</accession>
<evidence type="ECO:0000313" key="3">
    <source>
        <dbReference type="Proteomes" id="UP000586827"/>
    </source>
</evidence>
<comment type="caution">
    <text evidence="2">The sequence shown here is derived from an EMBL/GenBank/DDBJ whole genome shotgun (WGS) entry which is preliminary data.</text>
</comment>
<keyword evidence="3" id="KW-1185">Reference proteome</keyword>
<dbReference type="PROSITE" id="PS50943">
    <property type="entry name" value="HTH_CROC1"/>
    <property type="match status" value="1"/>
</dbReference>
<reference evidence="2 3" key="1">
    <citation type="submission" date="2020-05" db="EMBL/GenBank/DDBJ databases">
        <title>MicrobeNet Type strains.</title>
        <authorList>
            <person name="Nicholson A.C."/>
        </authorList>
    </citation>
    <scope>NUCLEOTIDE SEQUENCE [LARGE SCALE GENOMIC DNA]</scope>
    <source>
        <strain evidence="2 3">JCM 3224</strain>
    </source>
</reference>
<feature type="domain" description="HTH cro/C1-type" evidence="1">
    <location>
        <begin position="22"/>
        <end position="76"/>
    </location>
</feature>
<dbReference type="Pfam" id="PF17765">
    <property type="entry name" value="MLTR_LBD"/>
    <property type="match status" value="1"/>
</dbReference>
<evidence type="ECO:0000313" key="2">
    <source>
        <dbReference type="EMBL" id="NNH71771.1"/>
    </source>
</evidence>
<dbReference type="InterPro" id="IPR001387">
    <property type="entry name" value="Cro/C1-type_HTH"/>
</dbReference>
<proteinExistence type="predicted"/>
<organism evidence="2 3">
    <name type="scientific">Nocardia uniformis</name>
    <dbReference type="NCBI Taxonomy" id="53432"/>
    <lineage>
        <taxon>Bacteria</taxon>
        <taxon>Bacillati</taxon>
        <taxon>Actinomycetota</taxon>
        <taxon>Actinomycetes</taxon>
        <taxon>Mycobacteriales</taxon>
        <taxon>Nocardiaceae</taxon>
        <taxon>Nocardia</taxon>
    </lineage>
</organism>
<dbReference type="CDD" id="cd00093">
    <property type="entry name" value="HTH_XRE"/>
    <property type="match status" value="1"/>
</dbReference>
<dbReference type="Gene3D" id="1.10.260.40">
    <property type="entry name" value="lambda repressor-like DNA-binding domains"/>
    <property type="match status" value="1"/>
</dbReference>
<dbReference type="RefSeq" id="WP_067519564.1">
    <property type="nucleotide sequence ID" value="NZ_JABELX010000006.1"/>
</dbReference>
<dbReference type="InterPro" id="IPR010982">
    <property type="entry name" value="Lambda_DNA-bd_dom_sf"/>
</dbReference>
<name>A0A849CER3_9NOCA</name>
<dbReference type="SMART" id="SM00530">
    <property type="entry name" value="HTH_XRE"/>
    <property type="match status" value="1"/>
</dbReference>
<dbReference type="Gene3D" id="3.30.450.180">
    <property type="match status" value="1"/>
</dbReference>
<protein>
    <submittedName>
        <fullName evidence="2">Helix-turn-helix transcriptional regulator</fullName>
    </submittedName>
</protein>
<dbReference type="AlphaFoldDB" id="A0A849CER3"/>
<dbReference type="EMBL" id="JABELX010000006">
    <property type="protein sequence ID" value="NNH71771.1"/>
    <property type="molecule type" value="Genomic_DNA"/>
</dbReference>
<dbReference type="Proteomes" id="UP000586827">
    <property type="component" value="Unassembled WGS sequence"/>
</dbReference>
<dbReference type="GO" id="GO:0003677">
    <property type="term" value="F:DNA binding"/>
    <property type="evidence" value="ECO:0007669"/>
    <property type="project" value="InterPro"/>
</dbReference>
<dbReference type="SUPFAM" id="SSF47413">
    <property type="entry name" value="lambda repressor-like DNA-binding domains"/>
    <property type="match status" value="1"/>
</dbReference>
<evidence type="ECO:0000259" key="1">
    <source>
        <dbReference type="PROSITE" id="PS50943"/>
    </source>
</evidence>
<gene>
    <name evidence="2" type="ORF">HLB23_18215</name>
</gene>
<sequence length="262" mass="30301">MRAVPSDTKPNEQVQPTIGGYMRHQRVRLTLTQQQIADRLFMSKSAYQKHENDERTPTVRGIRDWCDALDLSYEKRRKVMSIVMGELMPLAVGSPEAITDDDIEFIDSLPYPAFLHRVPQYDILAANRVAVETCPWLDPALATGDRPLNVIVQMFNDPRAEQILRNWEPIVHRLTYLLKEMSTGVVRAEEVAAIYEACKRHPRFEFMWNTPMQPTEFDDDHVIMVDSQGTEGHWRMRSLQSTHPWCDYEIYLLTPRAGGARS</sequence>
<dbReference type="Pfam" id="PF13560">
    <property type="entry name" value="HTH_31"/>
    <property type="match status" value="1"/>
</dbReference>
<dbReference type="PANTHER" id="PTHR35010">
    <property type="entry name" value="BLL4672 PROTEIN-RELATED"/>
    <property type="match status" value="1"/>
</dbReference>